<evidence type="ECO:0000256" key="4">
    <source>
        <dbReference type="ARBA" id="ARBA00022884"/>
    </source>
</evidence>
<dbReference type="GO" id="GO:0006355">
    <property type="term" value="P:regulation of DNA-templated transcription"/>
    <property type="evidence" value="ECO:0007669"/>
    <property type="project" value="InterPro"/>
</dbReference>
<dbReference type="InterPro" id="IPR001678">
    <property type="entry name" value="MeTrfase_RsmB-F_NOP2_dom"/>
</dbReference>
<dbReference type="Pfam" id="PF01029">
    <property type="entry name" value="NusB"/>
    <property type="match status" value="1"/>
</dbReference>
<feature type="binding site" evidence="5">
    <location>
        <position position="301"/>
    </location>
    <ligand>
        <name>S-adenosyl-L-methionine</name>
        <dbReference type="ChEBI" id="CHEBI:59789"/>
    </ligand>
</feature>
<evidence type="ECO:0000259" key="6">
    <source>
        <dbReference type="PROSITE" id="PS51686"/>
    </source>
</evidence>
<organism evidence="7 8">
    <name type="scientific">Candidatus Coproplasma avicola</name>
    <dbReference type="NCBI Taxonomy" id="2840744"/>
    <lineage>
        <taxon>Bacteria</taxon>
        <taxon>Bacillati</taxon>
        <taxon>Bacillota</taxon>
        <taxon>Clostridia</taxon>
        <taxon>Eubacteriales</taxon>
        <taxon>Candidatus Coproplasma</taxon>
    </lineage>
</organism>
<dbReference type="InterPro" id="IPR029063">
    <property type="entry name" value="SAM-dependent_MTases_sf"/>
</dbReference>
<keyword evidence="1 5" id="KW-0489">Methyltransferase</keyword>
<name>A0A9D1J9L3_9FIRM</name>
<protein>
    <recommendedName>
        <fullName evidence="6">SAM-dependent MTase RsmB/NOP-type domain-containing protein</fullName>
    </recommendedName>
</protein>
<feature type="binding site" evidence="5">
    <location>
        <begin position="235"/>
        <end position="241"/>
    </location>
    <ligand>
        <name>S-adenosyl-L-methionine</name>
        <dbReference type="ChEBI" id="CHEBI:59789"/>
    </ligand>
</feature>
<dbReference type="EMBL" id="DVHK01000127">
    <property type="protein sequence ID" value="HIR67628.1"/>
    <property type="molecule type" value="Genomic_DNA"/>
</dbReference>
<dbReference type="PROSITE" id="PS51686">
    <property type="entry name" value="SAM_MT_RSMB_NOP"/>
    <property type="match status" value="1"/>
</dbReference>
<feature type="active site" description="Nucleophile" evidence="5">
    <location>
        <position position="354"/>
    </location>
</feature>
<comment type="similarity">
    <text evidence="5">Belongs to the class I-like SAM-binding methyltransferase superfamily. RsmB/NOP family.</text>
</comment>
<reference evidence="7" key="1">
    <citation type="submission" date="2020-10" db="EMBL/GenBank/DDBJ databases">
        <authorList>
            <person name="Gilroy R."/>
        </authorList>
    </citation>
    <scope>NUCLEOTIDE SEQUENCE</scope>
    <source>
        <strain evidence="7">ChiW16-3235</strain>
    </source>
</reference>
<comment type="caution">
    <text evidence="7">The sequence shown here is derived from an EMBL/GenBank/DDBJ whole genome shotgun (WGS) entry which is preliminary data.</text>
</comment>
<dbReference type="InterPro" id="IPR035926">
    <property type="entry name" value="NusB-like_sf"/>
</dbReference>
<evidence type="ECO:0000256" key="3">
    <source>
        <dbReference type="ARBA" id="ARBA00022691"/>
    </source>
</evidence>
<dbReference type="AlphaFoldDB" id="A0A9D1J9L3"/>
<accession>A0A9D1J9L3</accession>
<dbReference type="PRINTS" id="PR02008">
    <property type="entry name" value="RCMTFAMILY"/>
</dbReference>
<evidence type="ECO:0000313" key="7">
    <source>
        <dbReference type="EMBL" id="HIR67628.1"/>
    </source>
</evidence>
<dbReference type="GO" id="GO:0008173">
    <property type="term" value="F:RNA methyltransferase activity"/>
    <property type="evidence" value="ECO:0007669"/>
    <property type="project" value="InterPro"/>
</dbReference>
<dbReference type="InterPro" id="IPR049560">
    <property type="entry name" value="MeTrfase_RsmB-F_NOP2_cat"/>
</dbReference>
<dbReference type="PANTHER" id="PTHR22807">
    <property type="entry name" value="NOP2 YEAST -RELATED NOL1/NOP2/FMU SUN DOMAIN-CONTAINING"/>
    <property type="match status" value="1"/>
</dbReference>
<dbReference type="SUPFAM" id="SSF53335">
    <property type="entry name" value="S-adenosyl-L-methionine-dependent methyltransferases"/>
    <property type="match status" value="1"/>
</dbReference>
<feature type="domain" description="SAM-dependent MTase RsmB/NOP-type" evidence="6">
    <location>
        <begin position="130"/>
        <end position="413"/>
    </location>
</feature>
<dbReference type="GO" id="GO:0003723">
    <property type="term" value="F:RNA binding"/>
    <property type="evidence" value="ECO:0007669"/>
    <property type="project" value="UniProtKB-UniRule"/>
</dbReference>
<sequence length="414" mass="45671">MTNPLVDPYIVLTRVYSGGKYLKQAIAESDIEPLNKNRTVAISYGVLERDIYLNYIIAANVQKTPKAAVRLVLKIALYILEYMHLHDYTVVDNAVELVKKLGKGGAAGFVNAFLRSYKVPELPEQADERLSISTSVPLWLAKIVRRTYKGEAEAILRAPALGVCVRFERRAEEYIARCDDDANPPPFHTPFENVYIFKHFVRDEGFFSGDYTFQSVGSVAICAAICGGERLLDMCAAPGGKSVLLSKKFKEVTSCELHPHRVELIKAYCNRMGVCNVIPVCADGTAFNPAYEGVYDAVLVDAPCSGTGVINENPDIKLNRREGDIPSLMATQAALLNNAARYVKVGGRLYYSTCSILPQENDTAAHNFLAAHPGFELSIPQSPLNHKTTKYGLQFLPHISMGAGFYLTSFVKKS</sequence>
<dbReference type="PANTHER" id="PTHR22807:SF53">
    <property type="entry name" value="RIBOSOMAL RNA SMALL SUBUNIT METHYLTRANSFERASE B-RELATED"/>
    <property type="match status" value="1"/>
</dbReference>
<evidence type="ECO:0000256" key="1">
    <source>
        <dbReference type="ARBA" id="ARBA00022603"/>
    </source>
</evidence>
<keyword evidence="2 5" id="KW-0808">Transferase</keyword>
<dbReference type="Gene3D" id="1.10.940.10">
    <property type="entry name" value="NusB-like"/>
    <property type="match status" value="1"/>
</dbReference>
<gene>
    <name evidence="7" type="ORF">IAB94_06255</name>
</gene>
<evidence type="ECO:0000313" key="8">
    <source>
        <dbReference type="Proteomes" id="UP000823913"/>
    </source>
</evidence>
<dbReference type="InterPro" id="IPR006027">
    <property type="entry name" value="NusB_RsmB_TIM44"/>
</dbReference>
<dbReference type="Gene3D" id="3.40.50.150">
    <property type="entry name" value="Vaccinia Virus protein VP39"/>
    <property type="match status" value="1"/>
</dbReference>
<dbReference type="InterPro" id="IPR023267">
    <property type="entry name" value="RCMT"/>
</dbReference>
<dbReference type="GO" id="GO:0001510">
    <property type="term" value="P:RNA methylation"/>
    <property type="evidence" value="ECO:0007669"/>
    <property type="project" value="InterPro"/>
</dbReference>
<dbReference type="SUPFAM" id="SSF48013">
    <property type="entry name" value="NusB-like"/>
    <property type="match status" value="1"/>
</dbReference>
<evidence type="ECO:0000256" key="5">
    <source>
        <dbReference type="PROSITE-ProRule" id="PRU01023"/>
    </source>
</evidence>
<keyword evidence="3 5" id="KW-0949">S-adenosyl-L-methionine</keyword>
<dbReference type="CDD" id="cd02440">
    <property type="entry name" value="AdoMet_MTases"/>
    <property type="match status" value="1"/>
</dbReference>
<reference evidence="7" key="2">
    <citation type="journal article" date="2021" name="PeerJ">
        <title>Extensive microbial diversity within the chicken gut microbiome revealed by metagenomics and culture.</title>
        <authorList>
            <person name="Gilroy R."/>
            <person name="Ravi A."/>
            <person name="Getino M."/>
            <person name="Pursley I."/>
            <person name="Horton D.L."/>
            <person name="Alikhan N.F."/>
            <person name="Baker D."/>
            <person name="Gharbi K."/>
            <person name="Hall N."/>
            <person name="Watson M."/>
            <person name="Adriaenssens E.M."/>
            <person name="Foster-Nyarko E."/>
            <person name="Jarju S."/>
            <person name="Secka A."/>
            <person name="Antonio M."/>
            <person name="Oren A."/>
            <person name="Chaudhuri R.R."/>
            <person name="La Ragione R."/>
            <person name="Hildebrand F."/>
            <person name="Pallen M.J."/>
        </authorList>
    </citation>
    <scope>NUCLEOTIDE SEQUENCE</scope>
    <source>
        <strain evidence="7">ChiW16-3235</strain>
    </source>
</reference>
<keyword evidence="4 5" id="KW-0694">RNA-binding</keyword>
<dbReference type="Proteomes" id="UP000823913">
    <property type="component" value="Unassembled WGS sequence"/>
</dbReference>
<proteinExistence type="inferred from homology"/>
<feature type="binding site" evidence="5">
    <location>
        <position position="256"/>
    </location>
    <ligand>
        <name>S-adenosyl-L-methionine</name>
        <dbReference type="ChEBI" id="CHEBI:59789"/>
    </ligand>
</feature>
<dbReference type="Pfam" id="PF01189">
    <property type="entry name" value="Methyltr_RsmB-F"/>
    <property type="match status" value="1"/>
</dbReference>
<feature type="binding site" evidence="5">
    <location>
        <position position="283"/>
    </location>
    <ligand>
        <name>S-adenosyl-L-methionine</name>
        <dbReference type="ChEBI" id="CHEBI:59789"/>
    </ligand>
</feature>
<evidence type="ECO:0000256" key="2">
    <source>
        <dbReference type="ARBA" id="ARBA00022679"/>
    </source>
</evidence>